<proteinExistence type="predicted"/>
<dbReference type="Proteomes" id="UP000887576">
    <property type="component" value="Unplaced"/>
</dbReference>
<organism evidence="1 2">
    <name type="scientific">Panagrolaimus sp. JU765</name>
    <dbReference type="NCBI Taxonomy" id="591449"/>
    <lineage>
        <taxon>Eukaryota</taxon>
        <taxon>Metazoa</taxon>
        <taxon>Ecdysozoa</taxon>
        <taxon>Nematoda</taxon>
        <taxon>Chromadorea</taxon>
        <taxon>Rhabditida</taxon>
        <taxon>Tylenchina</taxon>
        <taxon>Panagrolaimomorpha</taxon>
        <taxon>Panagrolaimoidea</taxon>
        <taxon>Panagrolaimidae</taxon>
        <taxon>Panagrolaimus</taxon>
    </lineage>
</organism>
<sequence>MPYTPEDFDKEISTVIEDATFNETKVLDSSKIIASNPEQSLAIVRRKMTEITTQFINHSNALSPNSILENISNIGKNVEKLDNKLQANIRMLKQNEGLMSCTSSILEFDTAKTRTDTLVKVLKAKIQWVHTYKELQLIDKSETADVYQKLVTLQQCYDILSEYFIDETRQMAFEKTKDEFLSWKGSATLFCIKDHDFQKLADIEECYRSLGRVHEFRRIFGLFARNEFKDYLNKRSQEENSSIWNIFEVLLDIWKHIAKMGRFINDDDGKPFEIVSNSLYEIALENWDSLAKDAFVFLESFDDPLKAARDIAKDRQSVLSEIENCSDSYFASLLMILFDKVNQSFGQTYSRIVTSALLRAVNVIEMPLKGSRRKGTWFPPQLEPLQTVMMDIVHNASFTFGTDFAQWIVPSLEHAFRELHAKMTNNDFFRLNKTFDIEQKQSTDFEEVAQNELTFIVGIGSVLQLHDTVNHAIQSASKKSKDSSILLSNRNLLERLNKKVVQSKAAALAKSISTVMVEGMNEMKTAVNPVHSSAVKLPRFSRAPHNYILGVGHGFLSQMKVISSYSNESSFINSVVTAAGGKLTEDEAGIWFLNRCAEIVMNSFCEAVGDLNKLPEHVMMQLKADIGYFIDAAKDLRLEITPELTNLNDQLGK</sequence>
<reference evidence="2" key="1">
    <citation type="submission" date="2022-11" db="UniProtKB">
        <authorList>
            <consortium name="WormBaseParasite"/>
        </authorList>
    </citation>
    <scope>IDENTIFICATION</scope>
</reference>
<name>A0AC34RIX1_9BILA</name>
<evidence type="ECO:0000313" key="2">
    <source>
        <dbReference type="WBParaSite" id="JU765_v2.g7419.t1"/>
    </source>
</evidence>
<protein>
    <submittedName>
        <fullName evidence="2">Conserved oligomeric Golgi complex subunit 7</fullName>
    </submittedName>
</protein>
<dbReference type="WBParaSite" id="JU765_v2.g7419.t1">
    <property type="protein sequence ID" value="JU765_v2.g7419.t1"/>
    <property type="gene ID" value="JU765_v2.g7419"/>
</dbReference>
<evidence type="ECO:0000313" key="1">
    <source>
        <dbReference type="Proteomes" id="UP000887576"/>
    </source>
</evidence>
<accession>A0AC34RIX1</accession>